<organism evidence="10 11">
    <name type="scientific">Andalucia godoyi</name>
    <name type="common">Flagellate</name>
    <dbReference type="NCBI Taxonomy" id="505711"/>
    <lineage>
        <taxon>Eukaryota</taxon>
        <taxon>Discoba</taxon>
        <taxon>Jakobida</taxon>
        <taxon>Andalucina</taxon>
        <taxon>Andaluciidae</taxon>
        <taxon>Andalucia</taxon>
    </lineage>
</organism>
<evidence type="ECO:0000256" key="3">
    <source>
        <dbReference type="ARBA" id="ARBA00022448"/>
    </source>
</evidence>
<comment type="subcellular location">
    <subcellularLocation>
        <location evidence="1">Membrane</location>
        <topology evidence="1">Multi-pass membrane protein</topology>
    </subcellularLocation>
</comment>
<dbReference type="InterPro" id="IPR002067">
    <property type="entry name" value="MCP"/>
</dbReference>
<sequence length="351" mass="38193">MEPITSLIPEDSYATAQGDSARQVSQDFLAGVLGGCVAQIITHPLDTVKTRLQTPSFAMRYHSSTVNAMCKIPVRSLFSGLTPLLVGQAPASGLYFAVYELIKTAALMHLPDQCYAPIVHFVAGGIGDVVSSAIIVPTEILKLRMQTYDESNGAKRPRMLQEARSIYATSGIRGLYRGWFATCLRDGPYSAFQFLFYEYLKEWTFSALQAPVNPVRVLHGESRRGAATSEERTPTLGQLIPGWSSLSREAQAAIVALWSGGLAGGAAAALTNPLDVVKTRLQLNTVPVGISHTGKVGIAEMTKLMWRHEGFKSFASGVLPRTVWMTAVTSLTFAFYEASRVYLQGHWLGKT</sequence>
<evidence type="ECO:0000256" key="8">
    <source>
        <dbReference type="PROSITE-ProRule" id="PRU00282"/>
    </source>
</evidence>
<dbReference type="Gene3D" id="1.50.40.10">
    <property type="entry name" value="Mitochondrial carrier domain"/>
    <property type="match status" value="3"/>
</dbReference>
<protein>
    <submittedName>
        <fullName evidence="10">Mitochondrial solute carrier family 25 (Mitochondrial S-adenosylmethionine transporter) member 26</fullName>
    </submittedName>
</protein>
<keyword evidence="11" id="KW-1185">Reference proteome</keyword>
<dbReference type="SUPFAM" id="SSF103506">
    <property type="entry name" value="Mitochondrial carrier"/>
    <property type="match status" value="1"/>
</dbReference>
<dbReference type="InterPro" id="IPR023395">
    <property type="entry name" value="MCP_dom_sf"/>
</dbReference>
<feature type="repeat" description="Solcar" evidence="8">
    <location>
        <begin position="22"/>
        <end position="105"/>
    </location>
</feature>
<name>A0A8K0AIY5_ANDGO</name>
<keyword evidence="6" id="KW-1133">Transmembrane helix</keyword>
<evidence type="ECO:0000256" key="1">
    <source>
        <dbReference type="ARBA" id="ARBA00004141"/>
    </source>
</evidence>
<dbReference type="EMBL" id="VRVR01000017">
    <property type="protein sequence ID" value="KAF0852777.1"/>
    <property type="molecule type" value="Genomic_DNA"/>
</dbReference>
<keyword evidence="5" id="KW-0677">Repeat</keyword>
<keyword evidence="4 8" id="KW-0812">Transmembrane</keyword>
<comment type="caution">
    <text evidence="10">The sequence shown here is derived from an EMBL/GenBank/DDBJ whole genome shotgun (WGS) entry which is preliminary data.</text>
</comment>
<dbReference type="PANTHER" id="PTHR45667">
    <property type="entry name" value="S-ADENOSYLMETHIONINE MITOCHONDRIAL CARRIER PROTEIN"/>
    <property type="match status" value="1"/>
</dbReference>
<gene>
    <name evidence="10" type="ORF">ANDGO_06565</name>
</gene>
<dbReference type="GO" id="GO:0016020">
    <property type="term" value="C:membrane"/>
    <property type="evidence" value="ECO:0007669"/>
    <property type="project" value="UniProtKB-SubCell"/>
</dbReference>
<feature type="repeat" description="Solcar" evidence="8">
    <location>
        <begin position="115"/>
        <end position="203"/>
    </location>
</feature>
<keyword evidence="7 8" id="KW-0472">Membrane</keyword>
<comment type="similarity">
    <text evidence="2 9">Belongs to the mitochondrial carrier (TC 2.A.29) family.</text>
</comment>
<evidence type="ECO:0000256" key="6">
    <source>
        <dbReference type="ARBA" id="ARBA00022989"/>
    </source>
</evidence>
<dbReference type="PROSITE" id="PS50920">
    <property type="entry name" value="SOLCAR"/>
    <property type="match status" value="3"/>
</dbReference>
<evidence type="ECO:0000313" key="11">
    <source>
        <dbReference type="Proteomes" id="UP000799049"/>
    </source>
</evidence>
<dbReference type="OrthoDB" id="276989at2759"/>
<keyword evidence="3 9" id="KW-0813">Transport</keyword>
<proteinExistence type="inferred from homology"/>
<evidence type="ECO:0000256" key="5">
    <source>
        <dbReference type="ARBA" id="ARBA00022737"/>
    </source>
</evidence>
<reference evidence="10" key="1">
    <citation type="submission" date="2019-09" db="EMBL/GenBank/DDBJ databases">
        <title>The Mitochondrial Proteome of the Jakobid, Andalucia godoyi, a Protist With the Most Gene-Rich and Bacteria-Like Mitochondrial Genome.</title>
        <authorList>
            <person name="Gray M.W."/>
            <person name="Burger G."/>
            <person name="Derelle R."/>
            <person name="Klimes V."/>
            <person name="Leger M."/>
            <person name="Sarrasin M."/>
            <person name="Vlcek C."/>
            <person name="Roger A.J."/>
            <person name="Elias M."/>
            <person name="Lang B.F."/>
        </authorList>
    </citation>
    <scope>NUCLEOTIDE SEQUENCE</scope>
    <source>
        <strain evidence="10">And28</strain>
    </source>
</reference>
<dbReference type="AlphaFoldDB" id="A0A8K0AIY5"/>
<dbReference type="InterPro" id="IPR018108">
    <property type="entry name" value="MCP_transmembrane"/>
</dbReference>
<dbReference type="Pfam" id="PF00153">
    <property type="entry name" value="Mito_carr"/>
    <property type="match status" value="3"/>
</dbReference>
<evidence type="ECO:0000313" key="10">
    <source>
        <dbReference type="EMBL" id="KAF0852777.1"/>
    </source>
</evidence>
<dbReference type="GO" id="GO:0055085">
    <property type="term" value="P:transmembrane transport"/>
    <property type="evidence" value="ECO:0007669"/>
    <property type="project" value="InterPro"/>
</dbReference>
<evidence type="ECO:0000256" key="7">
    <source>
        <dbReference type="ARBA" id="ARBA00023136"/>
    </source>
</evidence>
<dbReference type="PRINTS" id="PR00926">
    <property type="entry name" value="MITOCARRIER"/>
</dbReference>
<evidence type="ECO:0000256" key="2">
    <source>
        <dbReference type="ARBA" id="ARBA00006375"/>
    </source>
</evidence>
<dbReference type="Proteomes" id="UP000799049">
    <property type="component" value="Unassembled WGS sequence"/>
</dbReference>
<feature type="repeat" description="Solcar" evidence="8">
    <location>
        <begin position="251"/>
        <end position="342"/>
    </location>
</feature>
<evidence type="ECO:0000256" key="4">
    <source>
        <dbReference type="ARBA" id="ARBA00022692"/>
    </source>
</evidence>
<evidence type="ECO:0000256" key="9">
    <source>
        <dbReference type="RuleBase" id="RU000488"/>
    </source>
</evidence>
<accession>A0A8K0AIY5</accession>